<evidence type="ECO:0000256" key="1">
    <source>
        <dbReference type="SAM" id="Coils"/>
    </source>
</evidence>
<proteinExistence type="predicted"/>
<feature type="coiled-coil region" evidence="1">
    <location>
        <begin position="390"/>
        <end position="417"/>
    </location>
</feature>
<keyword evidence="1" id="KW-0175">Coiled coil</keyword>
<dbReference type="OrthoDB" id="295765at2759"/>
<dbReference type="EMBL" id="CAJJDP010000087">
    <property type="protein sequence ID" value="CAD8186650.1"/>
    <property type="molecule type" value="Genomic_DNA"/>
</dbReference>
<reference evidence="3" key="1">
    <citation type="submission" date="2021-01" db="EMBL/GenBank/DDBJ databases">
        <authorList>
            <consortium name="Genoscope - CEA"/>
            <person name="William W."/>
        </authorList>
    </citation>
    <scope>NUCLEOTIDE SEQUENCE</scope>
</reference>
<organism evidence="3 4">
    <name type="scientific">Paramecium octaurelia</name>
    <dbReference type="NCBI Taxonomy" id="43137"/>
    <lineage>
        <taxon>Eukaryota</taxon>
        <taxon>Sar</taxon>
        <taxon>Alveolata</taxon>
        <taxon>Ciliophora</taxon>
        <taxon>Intramacronucleata</taxon>
        <taxon>Oligohymenophorea</taxon>
        <taxon>Peniculida</taxon>
        <taxon>Parameciidae</taxon>
        <taxon>Paramecium</taxon>
    </lineage>
</organism>
<comment type="caution">
    <text evidence="3">The sequence shown here is derived from an EMBL/GenBank/DDBJ whole genome shotgun (WGS) entry which is preliminary data.</text>
</comment>
<feature type="compositionally biased region" description="Polar residues" evidence="2">
    <location>
        <begin position="28"/>
        <end position="41"/>
    </location>
</feature>
<sequence>MSQYPQTQRQQRSVTNVNNVSFAGSQFSNQKQSEASLSPMKNQEFVKPKTQRVYKTQTMNSMPTMQGIPTMTGIPNAFTVQQNCVAAQPLCMNIIVVSKEEIEMPWRLECEYLQSLITELQNKQQGKSVQIVEKTITDNSRVELLESQLKELRRQNESLQYELHTSKINYERELQRINSTFELRSAQVEDIAQKESEFYLIRIKLEDQISQLESKTKQQELQLRRSSDENVRLQQIINSRETEINSLRIQITSIQSNTNSSELVRIRELETQIRYLNQEIDNVNAKLINSNNENQQLRIQIQNLDYKTDQQNNELILKLREYESRTTMLTSEIERLIYSIKQKEIELEEWKSRYQQLEMSGSSVFQEKVEYLSQEVEVWKSKFIRANHEFNRCQEEITMLQAELESLKKQRKQELTITSRVVTKQATTTQNSGYKQYQQ</sequence>
<name>A0A8S1WCE7_PAROT</name>
<gene>
    <name evidence="3" type="ORF">POCTA_138.1.T0880140</name>
</gene>
<feature type="coiled-coil region" evidence="1">
    <location>
        <begin position="202"/>
        <end position="229"/>
    </location>
</feature>
<evidence type="ECO:0000313" key="3">
    <source>
        <dbReference type="EMBL" id="CAD8186650.1"/>
    </source>
</evidence>
<keyword evidence="4" id="KW-1185">Reference proteome</keyword>
<feature type="coiled-coil region" evidence="1">
    <location>
        <begin position="142"/>
        <end position="169"/>
    </location>
</feature>
<feature type="coiled-coil region" evidence="1">
    <location>
        <begin position="266"/>
        <end position="360"/>
    </location>
</feature>
<dbReference type="OMA" id="EEWKSRY"/>
<dbReference type="AlphaFoldDB" id="A0A8S1WCE7"/>
<dbReference type="Proteomes" id="UP000683925">
    <property type="component" value="Unassembled WGS sequence"/>
</dbReference>
<evidence type="ECO:0000256" key="2">
    <source>
        <dbReference type="SAM" id="MobiDB-lite"/>
    </source>
</evidence>
<accession>A0A8S1WCE7</accession>
<evidence type="ECO:0000313" key="4">
    <source>
        <dbReference type="Proteomes" id="UP000683925"/>
    </source>
</evidence>
<protein>
    <submittedName>
        <fullName evidence="3">Uncharacterized protein</fullName>
    </submittedName>
</protein>
<feature type="region of interest" description="Disordered" evidence="2">
    <location>
        <begin position="28"/>
        <end position="50"/>
    </location>
</feature>